<sequence length="84" mass="9724">MTYQPLVKSVVLSTQTKSNDTELVQLIVTLQDATQLRLIRGDGIKSITRLLTNPCPICRKDFYCKCFDRFVEEIDGQVEEKDWK</sequence>
<name>A0A559IYF5_9BACL</name>
<keyword evidence="2" id="KW-1185">Reference proteome</keyword>
<accession>A0A559IYF5</accession>
<evidence type="ECO:0000313" key="2">
    <source>
        <dbReference type="Proteomes" id="UP000318102"/>
    </source>
</evidence>
<gene>
    <name evidence="1" type="ORF">FPZ44_05880</name>
</gene>
<dbReference type="RefSeq" id="WP_144988249.1">
    <property type="nucleotide sequence ID" value="NZ_VNJK01000001.1"/>
</dbReference>
<protein>
    <submittedName>
        <fullName evidence="1">Uncharacterized protein</fullName>
    </submittedName>
</protein>
<comment type="caution">
    <text evidence="1">The sequence shown here is derived from an EMBL/GenBank/DDBJ whole genome shotgun (WGS) entry which is preliminary data.</text>
</comment>
<dbReference type="EMBL" id="VNJK01000001">
    <property type="protein sequence ID" value="TVX92617.1"/>
    <property type="molecule type" value="Genomic_DNA"/>
</dbReference>
<dbReference type="OrthoDB" id="2621488at2"/>
<reference evidence="1 2" key="1">
    <citation type="submission" date="2019-07" db="EMBL/GenBank/DDBJ databases">
        <authorList>
            <person name="Kim J."/>
        </authorList>
    </citation>
    <scope>NUCLEOTIDE SEQUENCE [LARGE SCALE GENOMIC DNA]</scope>
    <source>
        <strain evidence="1 2">N4</strain>
    </source>
</reference>
<proteinExistence type="predicted"/>
<organism evidence="1 2">
    <name type="scientific">Paenibacillus agilis</name>
    <dbReference type="NCBI Taxonomy" id="3020863"/>
    <lineage>
        <taxon>Bacteria</taxon>
        <taxon>Bacillati</taxon>
        <taxon>Bacillota</taxon>
        <taxon>Bacilli</taxon>
        <taxon>Bacillales</taxon>
        <taxon>Paenibacillaceae</taxon>
        <taxon>Paenibacillus</taxon>
    </lineage>
</organism>
<dbReference type="Proteomes" id="UP000318102">
    <property type="component" value="Unassembled WGS sequence"/>
</dbReference>
<evidence type="ECO:0000313" key="1">
    <source>
        <dbReference type="EMBL" id="TVX92617.1"/>
    </source>
</evidence>
<dbReference type="AlphaFoldDB" id="A0A559IYF5"/>